<evidence type="ECO:0000313" key="8">
    <source>
        <dbReference type="EMBL" id="OBU11181.1"/>
    </source>
</evidence>
<name>A0A1B8HPK2_9GAMM</name>
<feature type="domain" description="Membrane transport protein MMPL" evidence="7">
    <location>
        <begin position="196"/>
        <end position="396"/>
    </location>
</feature>
<feature type="transmembrane region" description="Helical" evidence="6">
    <location>
        <begin position="347"/>
        <end position="367"/>
    </location>
</feature>
<feature type="transmembrane region" description="Helical" evidence="6">
    <location>
        <begin position="373"/>
        <end position="401"/>
    </location>
</feature>
<accession>A0A1B8HPK2</accession>
<keyword evidence="5 6" id="KW-0472">Membrane</keyword>
<keyword evidence="4 6" id="KW-1133">Transmembrane helix</keyword>
<dbReference type="RefSeq" id="WP_067401587.1">
    <property type="nucleotide sequence ID" value="NZ_LZEY01000012.1"/>
</dbReference>
<dbReference type="EMBL" id="LZEY01000012">
    <property type="protein sequence ID" value="OBU11181.1"/>
    <property type="molecule type" value="Genomic_DNA"/>
</dbReference>
<feature type="transmembrane region" description="Helical" evidence="6">
    <location>
        <begin position="711"/>
        <end position="730"/>
    </location>
</feature>
<dbReference type="PANTHER" id="PTHR33406">
    <property type="entry name" value="MEMBRANE PROTEIN MJ1562-RELATED"/>
    <property type="match status" value="1"/>
</dbReference>
<evidence type="ECO:0000259" key="7">
    <source>
        <dbReference type="Pfam" id="PF03176"/>
    </source>
</evidence>
<keyword evidence="9" id="KW-1185">Reference proteome</keyword>
<feature type="transmembrane region" description="Helical" evidence="6">
    <location>
        <begin position="252"/>
        <end position="271"/>
    </location>
</feature>
<dbReference type="SUPFAM" id="SSF82866">
    <property type="entry name" value="Multidrug efflux transporter AcrB transmembrane domain"/>
    <property type="match status" value="2"/>
</dbReference>
<keyword evidence="3 6" id="KW-0812">Transmembrane</keyword>
<sequence>MFTTGARLWAGCCLLLVALFLWLLPQARIASSVMALLPVQVISSASPALSEGFLARLDKQLVWLVSPAAGEPQEQDNAAVAWLNQLKKQPFMASVNGPVTEEQQKSWGEFYYRHRNALVDEQTRARLQNGEQQADWITGQLFSAFSGLSSVELQHDPMLLVRGSQLVLQQAGSKFSLRNGWLTVSDAQGRTWYMIHGELNDGAGELKKSHETVSTLDTLQQDWLKANPGGQIKVRGSLYYSDYASQQAQSDMSRLGTVTVLGVFLLIVAVFRSVRPLFLCLFSVFTGGLCGVVATLLVYGEIHLLTLVMSMSIIGISVDYAIYYLTERMVYGQQSSPRESLLKVRPALILALGTTVSAYLIMMLAPFPGIRQLALFAAAGLTGACLTVITLFPVLVRGLPVRPVPFSMLLLRWLAVWRHNKWVRTGMPLLAVLFSLAGISQLRINDDIAALQALPQTLAEQDRDIGEMTGQRSDQTWFLVTGASPEQAFQRLEDMLPPLDALRAKGIFSAYQRVPFYSQQRQSQNAQLVRDAAPGVLARLQAIGTENPVIDTSAMSVTPEEWLESPVSQGWRLMLLTLPGTGETGILLPVTGVKDTGALAKLADDHEGASWIARKAQFDELFGFYRLVLSILLCVAFCVVVVTYLFREGVKRGLVCVIPTTLSLLVALGALGISGMPLNLFSLLALVLVLGIGINYSIFFSNPKGTALTSLLAVTVALCTTLLTLGMLVMSATQAIQGFGLALCAGIFSAWLFSPLTMGTTKQRHKNKVR</sequence>
<feature type="transmembrane region" description="Helical" evidence="6">
    <location>
        <begin position="653"/>
        <end position="674"/>
    </location>
</feature>
<dbReference type="AlphaFoldDB" id="A0A1B8HPK2"/>
<dbReference type="GO" id="GO:0005886">
    <property type="term" value="C:plasma membrane"/>
    <property type="evidence" value="ECO:0007669"/>
    <property type="project" value="UniProtKB-SubCell"/>
</dbReference>
<reference evidence="9" key="1">
    <citation type="submission" date="2016-06" db="EMBL/GenBank/DDBJ databases">
        <authorList>
            <person name="Butler K."/>
        </authorList>
    </citation>
    <scope>NUCLEOTIDE SEQUENCE [LARGE SCALE GENOMIC DNA]</scope>
    <source>
        <strain evidence="9">GCSL-Mp20</strain>
    </source>
</reference>
<gene>
    <name evidence="8" type="ORF">AYY18_04005</name>
</gene>
<protein>
    <recommendedName>
        <fullName evidence="7">Membrane transport protein MMPL domain-containing protein</fullName>
    </recommendedName>
</protein>
<dbReference type="OrthoDB" id="9780358at2"/>
<comment type="caution">
    <text evidence="8">The sequence shown here is derived from an EMBL/GenBank/DDBJ whole genome shotgun (WGS) entry which is preliminary data.</text>
</comment>
<feature type="transmembrane region" description="Helical" evidence="6">
    <location>
        <begin position="624"/>
        <end position="646"/>
    </location>
</feature>
<evidence type="ECO:0000256" key="2">
    <source>
        <dbReference type="ARBA" id="ARBA00022475"/>
    </source>
</evidence>
<dbReference type="InterPro" id="IPR050545">
    <property type="entry name" value="Mycobact_MmpL"/>
</dbReference>
<evidence type="ECO:0000256" key="1">
    <source>
        <dbReference type="ARBA" id="ARBA00004651"/>
    </source>
</evidence>
<evidence type="ECO:0000256" key="6">
    <source>
        <dbReference type="SAM" id="Phobius"/>
    </source>
</evidence>
<dbReference type="Proteomes" id="UP000092377">
    <property type="component" value="Unassembled WGS sequence"/>
</dbReference>
<feature type="transmembrane region" description="Helical" evidence="6">
    <location>
        <begin position="736"/>
        <end position="758"/>
    </location>
</feature>
<dbReference type="Gene3D" id="1.20.1640.10">
    <property type="entry name" value="Multidrug efflux transporter AcrB transmembrane domain"/>
    <property type="match status" value="2"/>
</dbReference>
<feature type="transmembrane region" description="Helical" evidence="6">
    <location>
        <begin position="278"/>
        <end position="299"/>
    </location>
</feature>
<organism evidence="8 9">
    <name type="scientific">Morganella psychrotolerans</name>
    <dbReference type="NCBI Taxonomy" id="368603"/>
    <lineage>
        <taxon>Bacteria</taxon>
        <taxon>Pseudomonadati</taxon>
        <taxon>Pseudomonadota</taxon>
        <taxon>Gammaproteobacteria</taxon>
        <taxon>Enterobacterales</taxon>
        <taxon>Morganellaceae</taxon>
        <taxon>Morganella</taxon>
    </lineage>
</organism>
<evidence type="ECO:0000256" key="4">
    <source>
        <dbReference type="ARBA" id="ARBA00022989"/>
    </source>
</evidence>
<dbReference type="PANTHER" id="PTHR33406:SF13">
    <property type="entry name" value="MEMBRANE PROTEIN YDFJ"/>
    <property type="match status" value="1"/>
</dbReference>
<proteinExistence type="predicted"/>
<evidence type="ECO:0000256" key="3">
    <source>
        <dbReference type="ARBA" id="ARBA00022692"/>
    </source>
</evidence>
<feature type="transmembrane region" description="Helical" evidence="6">
    <location>
        <begin position="305"/>
        <end position="326"/>
    </location>
</feature>
<evidence type="ECO:0000256" key="5">
    <source>
        <dbReference type="ARBA" id="ARBA00023136"/>
    </source>
</evidence>
<evidence type="ECO:0000313" key="9">
    <source>
        <dbReference type="Proteomes" id="UP000092377"/>
    </source>
</evidence>
<keyword evidence="2" id="KW-1003">Cell membrane</keyword>
<dbReference type="InterPro" id="IPR004869">
    <property type="entry name" value="MMPL_dom"/>
</dbReference>
<dbReference type="Pfam" id="PF03176">
    <property type="entry name" value="MMPL"/>
    <property type="match status" value="1"/>
</dbReference>
<feature type="transmembrane region" description="Helical" evidence="6">
    <location>
        <begin position="422"/>
        <end position="442"/>
    </location>
</feature>
<feature type="transmembrane region" description="Helical" evidence="6">
    <location>
        <begin position="680"/>
        <end position="699"/>
    </location>
</feature>
<comment type="subcellular location">
    <subcellularLocation>
        <location evidence="1">Cell membrane</location>
        <topology evidence="1">Multi-pass membrane protein</topology>
    </subcellularLocation>
</comment>